<evidence type="ECO:0000313" key="3">
    <source>
        <dbReference type="Proteomes" id="UP000069443"/>
    </source>
</evidence>
<comment type="caution">
    <text evidence="2">The sequence shown here is derived from an EMBL/GenBank/DDBJ whole genome shotgun (WGS) entry which is preliminary data.</text>
</comment>
<reference evidence="3" key="2">
    <citation type="submission" date="2016-02" db="EMBL/GenBank/DDBJ databases">
        <title>Draft genome sequence of five rapidly growing Mycobacterium species.</title>
        <authorList>
            <person name="Katahira K."/>
            <person name="Gotou Y."/>
            <person name="Iida K."/>
            <person name="Ogura Y."/>
            <person name="Hayashi T."/>
        </authorList>
    </citation>
    <scope>NUCLEOTIDE SEQUENCE [LARGE SCALE GENOMIC DNA]</scope>
    <source>
        <strain evidence="3">JCM15298</strain>
    </source>
</reference>
<accession>A0A117IC39</accession>
<dbReference type="STRING" id="228230.RMCC_5832"/>
<feature type="coiled-coil region" evidence="1">
    <location>
        <begin position="104"/>
        <end position="145"/>
    </location>
</feature>
<dbReference type="Proteomes" id="UP000069443">
    <property type="component" value="Unassembled WGS sequence"/>
</dbReference>
<dbReference type="AlphaFoldDB" id="A0A117IC39"/>
<keyword evidence="3" id="KW-1185">Reference proteome</keyword>
<sequence length="149" mass="16177">MAVPLAGIHTPASKFWEANAAADAVVDELAELRALSEKTPTTKQLAHKIASLVDTYLHHAADTDQRTQILNLANMLRYSTALCAAQGNEVHHYESEACDEWTRADGLQQKLDAAEANLDDAVERIRELEAELAQARSESATARAVGGVR</sequence>
<organism evidence="2 3">
    <name type="scientific">Mycolicibacterium canariasense</name>
    <name type="common">Mycobacterium canariasense</name>
    <dbReference type="NCBI Taxonomy" id="228230"/>
    <lineage>
        <taxon>Bacteria</taxon>
        <taxon>Bacillati</taxon>
        <taxon>Actinomycetota</taxon>
        <taxon>Actinomycetes</taxon>
        <taxon>Mycobacteriales</taxon>
        <taxon>Mycobacteriaceae</taxon>
        <taxon>Mycolicibacterium</taxon>
    </lineage>
</organism>
<name>A0A117IC39_MYCCR</name>
<reference evidence="3" key="1">
    <citation type="journal article" date="2016" name="Genome Announc.">
        <title>Draft Genome Sequences of Five Rapidly Growing Mycobacterium Species, M. thermoresistibile, M. fortuitum subsp. acetamidolyticum, M. canariasense, M. brisbanense, and M. novocastrense.</title>
        <authorList>
            <person name="Katahira K."/>
            <person name="Ogura Y."/>
            <person name="Gotoh Y."/>
            <person name="Hayashi T."/>
        </authorList>
    </citation>
    <scope>NUCLEOTIDE SEQUENCE [LARGE SCALE GENOMIC DNA]</scope>
    <source>
        <strain evidence="3">JCM15298</strain>
    </source>
</reference>
<gene>
    <name evidence="2" type="ORF">RMCC_5832</name>
</gene>
<evidence type="ECO:0000313" key="2">
    <source>
        <dbReference type="EMBL" id="GAS98867.1"/>
    </source>
</evidence>
<evidence type="ECO:0000256" key="1">
    <source>
        <dbReference type="SAM" id="Coils"/>
    </source>
</evidence>
<proteinExistence type="predicted"/>
<dbReference type="EMBL" id="BCSY01000111">
    <property type="protein sequence ID" value="GAS98867.1"/>
    <property type="molecule type" value="Genomic_DNA"/>
</dbReference>
<keyword evidence="1" id="KW-0175">Coiled coil</keyword>
<protein>
    <submittedName>
        <fullName evidence="2">Gp37</fullName>
    </submittedName>
</protein>